<evidence type="ECO:0000313" key="3">
    <source>
        <dbReference type="Proteomes" id="UP000068382"/>
    </source>
</evidence>
<sequence>MAATGLSCPRPASASRRCGKKKPPVPEQGRFDISQKRAVTGQPVRRSAKLSAMKLGI</sequence>
<keyword evidence="3" id="KW-1185">Reference proteome</keyword>
<organism evidence="2 3">
    <name type="scientific">Tritonibacter horizontis</name>
    <dbReference type="NCBI Taxonomy" id="1768241"/>
    <lineage>
        <taxon>Bacteria</taxon>
        <taxon>Pseudomonadati</taxon>
        <taxon>Pseudomonadota</taxon>
        <taxon>Alphaproteobacteria</taxon>
        <taxon>Rhodobacterales</taxon>
        <taxon>Paracoccaceae</taxon>
        <taxon>Tritonibacter</taxon>
    </lineage>
</organism>
<name>A0A132BZR8_9RHOB</name>
<dbReference type="AlphaFoldDB" id="A0A132BZR8"/>
<comment type="caution">
    <text evidence="2">The sequence shown here is derived from an EMBL/GenBank/DDBJ whole genome shotgun (WGS) entry which is preliminary data.</text>
</comment>
<evidence type="ECO:0000256" key="1">
    <source>
        <dbReference type="SAM" id="MobiDB-lite"/>
    </source>
</evidence>
<feature type="region of interest" description="Disordered" evidence="1">
    <location>
        <begin position="1"/>
        <end position="57"/>
    </location>
</feature>
<dbReference type="EMBL" id="LPUY01000041">
    <property type="protein sequence ID" value="KUP93848.1"/>
    <property type="molecule type" value="Genomic_DNA"/>
</dbReference>
<accession>A0A132BZR8</accession>
<proteinExistence type="predicted"/>
<evidence type="ECO:0000313" key="2">
    <source>
        <dbReference type="EMBL" id="KUP93848.1"/>
    </source>
</evidence>
<protein>
    <submittedName>
        <fullName evidence="2">Uncharacterized protein</fullName>
    </submittedName>
</protein>
<gene>
    <name evidence="2" type="ORF">TRIHO_13400</name>
</gene>
<reference evidence="2 3" key="1">
    <citation type="submission" date="2015-12" db="EMBL/GenBank/DDBJ databases">
        <title>Genome sequence of the marine Rhodobacteraceae strain O3.65, Candidatus Tritonibacter horizontis.</title>
        <authorList>
            <person name="Poehlein A."/>
            <person name="Giebel H.A."/>
            <person name="Voget S."/>
            <person name="Brinkhoff T."/>
        </authorList>
    </citation>
    <scope>NUCLEOTIDE SEQUENCE [LARGE SCALE GENOMIC DNA]</scope>
    <source>
        <strain evidence="2 3">O3.65</strain>
    </source>
</reference>
<dbReference type="Proteomes" id="UP000068382">
    <property type="component" value="Unassembled WGS sequence"/>
</dbReference>